<dbReference type="EMBL" id="BARU01000641">
    <property type="protein sequence ID" value="GAH23235.1"/>
    <property type="molecule type" value="Genomic_DNA"/>
</dbReference>
<proteinExistence type="predicted"/>
<accession>X1ESD3</accession>
<protein>
    <submittedName>
        <fullName evidence="1">Uncharacterized protein</fullName>
    </submittedName>
</protein>
<dbReference type="AlphaFoldDB" id="X1ESD3"/>
<evidence type="ECO:0000313" key="1">
    <source>
        <dbReference type="EMBL" id="GAH23235.1"/>
    </source>
</evidence>
<reference evidence="1" key="1">
    <citation type="journal article" date="2014" name="Front. Microbiol.">
        <title>High frequency of phylogenetically diverse reductive dehalogenase-homologous genes in deep subseafloor sedimentary metagenomes.</title>
        <authorList>
            <person name="Kawai M."/>
            <person name="Futagami T."/>
            <person name="Toyoda A."/>
            <person name="Takaki Y."/>
            <person name="Nishi S."/>
            <person name="Hori S."/>
            <person name="Arai W."/>
            <person name="Tsubouchi T."/>
            <person name="Morono Y."/>
            <person name="Uchiyama I."/>
            <person name="Ito T."/>
            <person name="Fujiyama A."/>
            <person name="Inagaki F."/>
            <person name="Takami H."/>
        </authorList>
    </citation>
    <scope>NUCLEOTIDE SEQUENCE</scope>
    <source>
        <strain evidence="1">Expedition CK06-06</strain>
    </source>
</reference>
<comment type="caution">
    <text evidence="1">The sequence shown here is derived from an EMBL/GenBank/DDBJ whole genome shotgun (WGS) entry which is preliminary data.</text>
</comment>
<sequence>MIILLEECYTEEGKYTGKVVISEEKLTPEFLKKIKEDKENKMGWKKYHGVLDRKIRKKWRSLKVEQHGHSI</sequence>
<name>X1ESD3_9ZZZZ</name>
<organism evidence="1">
    <name type="scientific">marine sediment metagenome</name>
    <dbReference type="NCBI Taxonomy" id="412755"/>
    <lineage>
        <taxon>unclassified sequences</taxon>
        <taxon>metagenomes</taxon>
        <taxon>ecological metagenomes</taxon>
    </lineage>
</organism>
<gene>
    <name evidence="1" type="ORF">S03H2_02024</name>
</gene>